<feature type="transmembrane region" description="Helical" evidence="1">
    <location>
        <begin position="55"/>
        <end position="74"/>
    </location>
</feature>
<accession>A0ABP6T6R5</accession>
<gene>
    <name evidence="2" type="ORF">GCM10020369_61620</name>
</gene>
<evidence type="ECO:0000313" key="2">
    <source>
        <dbReference type="EMBL" id="GAA3393971.1"/>
    </source>
</evidence>
<feature type="transmembrane region" description="Helical" evidence="1">
    <location>
        <begin position="13"/>
        <end position="34"/>
    </location>
</feature>
<dbReference type="EMBL" id="BAAAYN010000044">
    <property type="protein sequence ID" value="GAA3393971.1"/>
    <property type="molecule type" value="Genomic_DNA"/>
</dbReference>
<evidence type="ECO:0000256" key="1">
    <source>
        <dbReference type="SAM" id="Phobius"/>
    </source>
</evidence>
<organism evidence="2 3">
    <name type="scientific">Cryptosporangium minutisporangium</name>
    <dbReference type="NCBI Taxonomy" id="113569"/>
    <lineage>
        <taxon>Bacteria</taxon>
        <taxon>Bacillati</taxon>
        <taxon>Actinomycetota</taxon>
        <taxon>Actinomycetes</taxon>
        <taxon>Cryptosporangiales</taxon>
        <taxon>Cryptosporangiaceae</taxon>
        <taxon>Cryptosporangium</taxon>
    </lineage>
</organism>
<feature type="transmembrane region" description="Helical" evidence="1">
    <location>
        <begin position="111"/>
        <end position="131"/>
    </location>
</feature>
<keyword evidence="1" id="KW-1133">Transmembrane helix</keyword>
<keyword evidence="1" id="KW-0812">Transmembrane</keyword>
<name>A0ABP6T6R5_9ACTN</name>
<proteinExistence type="predicted"/>
<dbReference type="Pfam" id="PF14325">
    <property type="entry name" value="DUF4383"/>
    <property type="match status" value="1"/>
</dbReference>
<protein>
    <recommendedName>
        <fullName evidence="4">DUF4383 domain-containing protein</fullName>
    </recommendedName>
</protein>
<keyword evidence="3" id="KW-1185">Reference proteome</keyword>
<evidence type="ECO:0008006" key="4">
    <source>
        <dbReference type="Google" id="ProtNLM"/>
    </source>
</evidence>
<dbReference type="Proteomes" id="UP001501676">
    <property type="component" value="Unassembled WGS sequence"/>
</dbReference>
<sequence length="216" mass="22539">MSGLPKDHKLGKVYRYGGAFTGLVLLAFGILGFVNQLAFFSTDGKEVAGLSSNGALSLISVVVGLCLIGCAIVGGNTASWANALFGWAFILSGLVNMTIMRTDLNFLAFRMSNVIFSFVVGVTLITFGMYGRVSGTLPPDNPYWRERHGLPPEVQEGEDLEAEAGLGAATDGDRGADPHNMAGVVHHTATGAPMPVLSGGPILAGAPAQPVQKPQH</sequence>
<feature type="transmembrane region" description="Helical" evidence="1">
    <location>
        <begin position="80"/>
        <end position="99"/>
    </location>
</feature>
<evidence type="ECO:0000313" key="3">
    <source>
        <dbReference type="Proteomes" id="UP001501676"/>
    </source>
</evidence>
<comment type="caution">
    <text evidence="2">The sequence shown here is derived from an EMBL/GenBank/DDBJ whole genome shotgun (WGS) entry which is preliminary data.</text>
</comment>
<reference evidence="3" key="1">
    <citation type="journal article" date="2019" name="Int. J. Syst. Evol. Microbiol.">
        <title>The Global Catalogue of Microorganisms (GCM) 10K type strain sequencing project: providing services to taxonomists for standard genome sequencing and annotation.</title>
        <authorList>
            <consortium name="The Broad Institute Genomics Platform"/>
            <consortium name="The Broad Institute Genome Sequencing Center for Infectious Disease"/>
            <person name="Wu L."/>
            <person name="Ma J."/>
        </authorList>
    </citation>
    <scope>NUCLEOTIDE SEQUENCE [LARGE SCALE GENOMIC DNA]</scope>
    <source>
        <strain evidence="3">JCM 9458</strain>
    </source>
</reference>
<keyword evidence="1" id="KW-0472">Membrane</keyword>